<name>A0ABQ6M8G2_9STRA</name>
<accession>A0ABQ6M8G2</accession>
<dbReference type="Gene3D" id="3.40.50.150">
    <property type="entry name" value="Vaccinia Virus protein VP39"/>
    <property type="match status" value="1"/>
</dbReference>
<dbReference type="EMBL" id="BRYB01001253">
    <property type="protein sequence ID" value="GMI21623.1"/>
    <property type="molecule type" value="Genomic_DNA"/>
</dbReference>
<keyword evidence="1" id="KW-0040">ANK repeat</keyword>
<comment type="caution">
    <text evidence="2">The sequence shown here is derived from an EMBL/GenBank/DDBJ whole genome shotgun (WGS) entry which is preliminary data.</text>
</comment>
<dbReference type="InterPro" id="IPR051038">
    <property type="entry name" value="RMT2/GAMT_Mtase"/>
</dbReference>
<dbReference type="PANTHER" id="PTHR32379">
    <property type="entry name" value="GUANIDINOACETATE N-METHYLTRANSFERASE"/>
    <property type="match status" value="1"/>
</dbReference>
<reference evidence="2 3" key="1">
    <citation type="journal article" date="2023" name="Commun. Biol.">
        <title>Genome analysis of Parmales, the sister group of diatoms, reveals the evolutionary specialization of diatoms from phago-mixotrophs to photoautotrophs.</title>
        <authorList>
            <person name="Ban H."/>
            <person name="Sato S."/>
            <person name="Yoshikawa S."/>
            <person name="Yamada K."/>
            <person name="Nakamura Y."/>
            <person name="Ichinomiya M."/>
            <person name="Sato N."/>
            <person name="Blanc-Mathieu R."/>
            <person name="Endo H."/>
            <person name="Kuwata A."/>
            <person name="Ogata H."/>
        </authorList>
    </citation>
    <scope>NUCLEOTIDE SEQUENCE [LARGE SCALE GENOMIC DNA]</scope>
</reference>
<dbReference type="SUPFAM" id="SSF48403">
    <property type="entry name" value="Ankyrin repeat"/>
    <property type="match status" value="1"/>
</dbReference>
<dbReference type="Pfam" id="PF12796">
    <property type="entry name" value="Ank_2"/>
    <property type="match status" value="1"/>
</dbReference>
<dbReference type="PANTHER" id="PTHR32379:SF1">
    <property type="entry name" value="GUANIDINOACETATE N-METHYLTRANSFERASE"/>
    <property type="match status" value="1"/>
</dbReference>
<evidence type="ECO:0000313" key="3">
    <source>
        <dbReference type="Proteomes" id="UP001165060"/>
    </source>
</evidence>
<protein>
    <recommendedName>
        <fullName evidence="4">Protein arginine N-methyltransferase 2</fullName>
    </recommendedName>
</protein>
<feature type="repeat" description="ANK" evidence="1">
    <location>
        <begin position="52"/>
        <end position="84"/>
    </location>
</feature>
<keyword evidence="3" id="KW-1185">Reference proteome</keyword>
<dbReference type="PROSITE" id="PS50088">
    <property type="entry name" value="ANK_REPEAT"/>
    <property type="match status" value="1"/>
</dbReference>
<proteinExistence type="predicted"/>
<dbReference type="SUPFAM" id="SSF53335">
    <property type="entry name" value="S-adenosyl-L-methionine-dependent methyltransferases"/>
    <property type="match status" value="1"/>
</dbReference>
<evidence type="ECO:0008006" key="4">
    <source>
        <dbReference type="Google" id="ProtNLM"/>
    </source>
</evidence>
<evidence type="ECO:0000313" key="2">
    <source>
        <dbReference type="EMBL" id="GMI21623.1"/>
    </source>
</evidence>
<dbReference type="InterPro" id="IPR036770">
    <property type="entry name" value="Ankyrin_rpt-contain_sf"/>
</dbReference>
<organism evidence="2 3">
    <name type="scientific">Tetraparma gracilis</name>
    <dbReference type="NCBI Taxonomy" id="2962635"/>
    <lineage>
        <taxon>Eukaryota</taxon>
        <taxon>Sar</taxon>
        <taxon>Stramenopiles</taxon>
        <taxon>Ochrophyta</taxon>
        <taxon>Bolidophyceae</taxon>
        <taxon>Parmales</taxon>
        <taxon>Triparmaceae</taxon>
        <taxon>Tetraparma</taxon>
    </lineage>
</organism>
<gene>
    <name evidence="2" type="ORF">TeGR_g3697</name>
</gene>
<dbReference type="Proteomes" id="UP001165060">
    <property type="component" value="Unassembled WGS sequence"/>
</dbReference>
<dbReference type="InterPro" id="IPR029063">
    <property type="entry name" value="SAM-dependent_MTases_sf"/>
</dbReference>
<dbReference type="PROSITE" id="PS50297">
    <property type="entry name" value="ANK_REP_REGION"/>
    <property type="match status" value="1"/>
</dbReference>
<dbReference type="Gene3D" id="1.25.40.20">
    <property type="entry name" value="Ankyrin repeat-containing domain"/>
    <property type="match status" value="1"/>
</dbReference>
<sequence length="260" mass="27734">MAVPPSTISARSAAFHAFLRGARQHPTASDASTVSDFLSRTPELASLQEEETGKSPLMAAAEIPSLHLLETLLAAGAPWNAVDRRGRCAGDYAVAAGSQECVDLLVEAGTKAELLLSASGRLDKASLPATVVEAGESDAVGYQPCTKPDYLSGGVRYDGDSLLDEDDDAVMMEWERPLMSLHADVITSDEKGKRVLNVGFGMGIVDGYLAGKEPGHHTIVEAHPGVHEKMVKDGWTEKANTTVLFGRWQDVIKDIPDHSL</sequence>
<evidence type="ECO:0000256" key="1">
    <source>
        <dbReference type="PROSITE-ProRule" id="PRU00023"/>
    </source>
</evidence>
<dbReference type="InterPro" id="IPR002110">
    <property type="entry name" value="Ankyrin_rpt"/>
</dbReference>